<feature type="compositionally biased region" description="Basic and acidic residues" evidence="5">
    <location>
        <begin position="1476"/>
        <end position="1492"/>
    </location>
</feature>
<dbReference type="PANTHER" id="PTHR10783:SF46">
    <property type="entry name" value="PROTEIN ERD1 HOMOLOG 2"/>
    <property type="match status" value="1"/>
</dbReference>
<feature type="compositionally biased region" description="Basic and acidic residues" evidence="5">
    <location>
        <begin position="828"/>
        <end position="842"/>
    </location>
</feature>
<feature type="transmembrane region" description="Helical" evidence="6">
    <location>
        <begin position="321"/>
        <end position="340"/>
    </location>
</feature>
<dbReference type="PROSITE" id="PS51380">
    <property type="entry name" value="EXS"/>
    <property type="match status" value="1"/>
</dbReference>
<feature type="compositionally biased region" description="Polar residues" evidence="5">
    <location>
        <begin position="756"/>
        <end position="767"/>
    </location>
</feature>
<dbReference type="GO" id="GO:0005737">
    <property type="term" value="C:cytoplasm"/>
    <property type="evidence" value="ECO:0007669"/>
    <property type="project" value="TreeGrafter"/>
</dbReference>
<name>A0A9W8A098_9FUNG</name>
<keyword evidence="3 6" id="KW-1133">Transmembrane helix</keyword>
<accession>A0A9W8A098</accession>
<feature type="region of interest" description="Disordered" evidence="5">
    <location>
        <begin position="471"/>
        <end position="523"/>
    </location>
</feature>
<evidence type="ECO:0000256" key="2">
    <source>
        <dbReference type="ARBA" id="ARBA00022692"/>
    </source>
</evidence>
<feature type="compositionally biased region" description="Low complexity" evidence="5">
    <location>
        <begin position="1453"/>
        <end position="1462"/>
    </location>
</feature>
<feature type="region of interest" description="Disordered" evidence="5">
    <location>
        <begin position="1098"/>
        <end position="1132"/>
    </location>
</feature>
<dbReference type="EMBL" id="JANBPT010000554">
    <property type="protein sequence ID" value="KAJ1917136.1"/>
    <property type="molecule type" value="Genomic_DNA"/>
</dbReference>
<feature type="region of interest" description="Disordered" evidence="5">
    <location>
        <begin position="391"/>
        <end position="423"/>
    </location>
</feature>
<feature type="domain" description="EXS" evidence="7">
    <location>
        <begin position="236"/>
        <end position="450"/>
    </location>
</feature>
<reference evidence="8" key="1">
    <citation type="submission" date="2022-07" db="EMBL/GenBank/DDBJ databases">
        <title>Phylogenomic reconstructions and comparative analyses of Kickxellomycotina fungi.</title>
        <authorList>
            <person name="Reynolds N.K."/>
            <person name="Stajich J.E."/>
            <person name="Barry K."/>
            <person name="Grigoriev I.V."/>
            <person name="Crous P."/>
            <person name="Smith M.E."/>
        </authorList>
    </citation>
    <scope>NUCLEOTIDE SEQUENCE</scope>
    <source>
        <strain evidence="8">RSA 861</strain>
    </source>
</reference>
<feature type="compositionally biased region" description="Polar residues" evidence="5">
    <location>
        <begin position="580"/>
        <end position="590"/>
    </location>
</feature>
<dbReference type="GO" id="GO:0016020">
    <property type="term" value="C:membrane"/>
    <property type="evidence" value="ECO:0007669"/>
    <property type="project" value="UniProtKB-SubCell"/>
</dbReference>
<dbReference type="InterPro" id="IPR018247">
    <property type="entry name" value="EF_Hand_1_Ca_BS"/>
</dbReference>
<keyword evidence="2 6" id="KW-0812">Transmembrane</keyword>
<dbReference type="PROSITE" id="PS00018">
    <property type="entry name" value="EF_HAND_1"/>
    <property type="match status" value="1"/>
</dbReference>
<keyword evidence="4 6" id="KW-0472">Membrane</keyword>
<evidence type="ECO:0000313" key="8">
    <source>
        <dbReference type="EMBL" id="KAJ1917136.1"/>
    </source>
</evidence>
<feature type="compositionally biased region" description="Low complexity" evidence="5">
    <location>
        <begin position="1030"/>
        <end position="1047"/>
    </location>
</feature>
<feature type="compositionally biased region" description="Polar residues" evidence="5">
    <location>
        <begin position="851"/>
        <end position="869"/>
    </location>
</feature>
<feature type="compositionally biased region" description="Basic and acidic residues" evidence="5">
    <location>
        <begin position="774"/>
        <end position="791"/>
    </location>
</feature>
<feature type="region of interest" description="Disordered" evidence="5">
    <location>
        <begin position="1532"/>
        <end position="1559"/>
    </location>
</feature>
<dbReference type="Pfam" id="PF03124">
    <property type="entry name" value="EXS"/>
    <property type="match status" value="2"/>
</dbReference>
<dbReference type="InterPro" id="IPR004342">
    <property type="entry name" value="EXS_C"/>
</dbReference>
<proteinExistence type="predicted"/>
<feature type="region of interest" description="Disordered" evidence="5">
    <location>
        <begin position="1173"/>
        <end position="1210"/>
    </location>
</feature>
<gene>
    <name evidence="8" type="primary">ERD1_2</name>
    <name evidence="8" type="ORF">IWQ60_007872</name>
</gene>
<evidence type="ECO:0000259" key="7">
    <source>
        <dbReference type="PROSITE" id="PS51380"/>
    </source>
</evidence>
<feature type="compositionally biased region" description="Basic and acidic residues" evidence="5">
    <location>
        <begin position="1418"/>
        <end position="1435"/>
    </location>
</feature>
<organism evidence="8 9">
    <name type="scientific">Tieghemiomyces parasiticus</name>
    <dbReference type="NCBI Taxonomy" id="78921"/>
    <lineage>
        <taxon>Eukaryota</taxon>
        <taxon>Fungi</taxon>
        <taxon>Fungi incertae sedis</taxon>
        <taxon>Zoopagomycota</taxon>
        <taxon>Kickxellomycotina</taxon>
        <taxon>Dimargaritomycetes</taxon>
        <taxon>Dimargaritales</taxon>
        <taxon>Dimargaritaceae</taxon>
        <taxon>Tieghemiomyces</taxon>
    </lineage>
</organism>
<feature type="region of interest" description="Disordered" evidence="5">
    <location>
        <begin position="1009"/>
        <end position="1047"/>
    </location>
</feature>
<evidence type="ECO:0000256" key="5">
    <source>
        <dbReference type="SAM" id="MobiDB-lite"/>
    </source>
</evidence>
<protein>
    <submittedName>
        <fullName evidence="8">Protein-ER retention protein</fullName>
    </submittedName>
</protein>
<feature type="compositionally biased region" description="Polar residues" evidence="5">
    <location>
        <begin position="600"/>
        <end position="609"/>
    </location>
</feature>
<feature type="region of interest" description="Disordered" evidence="5">
    <location>
        <begin position="1453"/>
        <end position="1504"/>
    </location>
</feature>
<feature type="compositionally biased region" description="Pro residues" evidence="5">
    <location>
        <begin position="1114"/>
        <end position="1123"/>
    </location>
</feature>
<feature type="region of interest" description="Disordered" evidence="5">
    <location>
        <begin position="738"/>
        <end position="869"/>
    </location>
</feature>
<evidence type="ECO:0000256" key="3">
    <source>
        <dbReference type="ARBA" id="ARBA00022989"/>
    </source>
</evidence>
<feature type="transmembrane region" description="Helical" evidence="6">
    <location>
        <begin position="119"/>
        <end position="140"/>
    </location>
</feature>
<evidence type="ECO:0000313" key="9">
    <source>
        <dbReference type="Proteomes" id="UP001150569"/>
    </source>
</evidence>
<feature type="region of interest" description="Disordered" evidence="5">
    <location>
        <begin position="926"/>
        <end position="950"/>
    </location>
</feature>
<feature type="transmembrane region" description="Helical" evidence="6">
    <location>
        <begin position="22"/>
        <end position="42"/>
    </location>
</feature>
<keyword evidence="9" id="KW-1185">Reference proteome</keyword>
<comment type="subcellular location">
    <subcellularLocation>
        <location evidence="1">Membrane</location>
        <topology evidence="1">Multi-pass membrane protein</topology>
    </subcellularLocation>
</comment>
<feature type="region of interest" description="Disordered" evidence="5">
    <location>
        <begin position="437"/>
        <end position="459"/>
    </location>
</feature>
<feature type="compositionally biased region" description="Low complexity" evidence="5">
    <location>
        <begin position="557"/>
        <end position="569"/>
    </location>
</feature>
<feature type="compositionally biased region" description="Low complexity" evidence="5">
    <location>
        <begin position="399"/>
        <end position="415"/>
    </location>
</feature>
<comment type="caution">
    <text evidence="8">The sequence shown here is derived from an EMBL/GenBank/DDBJ whole genome shotgun (WGS) entry which is preliminary data.</text>
</comment>
<dbReference type="Proteomes" id="UP001150569">
    <property type="component" value="Unassembled WGS sequence"/>
</dbReference>
<evidence type="ECO:0000256" key="1">
    <source>
        <dbReference type="ARBA" id="ARBA00004141"/>
    </source>
</evidence>
<feature type="compositionally biased region" description="Low complexity" evidence="5">
    <location>
        <begin position="501"/>
        <end position="517"/>
    </location>
</feature>
<feature type="transmembrane region" description="Helical" evidence="6">
    <location>
        <begin position="89"/>
        <end position="107"/>
    </location>
</feature>
<evidence type="ECO:0000256" key="4">
    <source>
        <dbReference type="ARBA" id="ARBA00023136"/>
    </source>
</evidence>
<feature type="region of interest" description="Disordered" evidence="5">
    <location>
        <begin position="1352"/>
        <end position="1441"/>
    </location>
</feature>
<dbReference type="OrthoDB" id="2159384at2759"/>
<sequence length="1593" mass="173845">MEPLPDEPGPLEPGHWALVFPLYYRVLLLCCFGLWCWILNLHGLRLAGIRVRQVFTGGRVPDGMAPTLPSAVTDDRAQHNKVVQSEGQLYNLAFILTFMTLLSWWSASLISDDQGNLKRFLFLATLIVFFGIVTLPYNVLAYPDRRRFWYALGRVLNPSLTAPVFFADVVLADILTSFARVFSDSYGSMCDLSTILFPESATAAGLAVTPASPLTRLLSDPHHRRALPPRSPHFAYRECGYDALAPLIILIPYALRLRQCVSEALAARNQIARRRHIANAVKYFSSFPVVVLSGYDRYLSWNGLDHDGDGRLTRHDWALTVLSYLWLVAAVINTLYSVYWDVAIDWNLGYTPRWYLQSWLFGPVVPNLYHARLDPSDEDLVIRSGIHIRNGRPGRRRSSNVTGRSSYGSSGSDWSPTRDVRKMKPIVRTRTITDTATVQVATPRSPDDRFPPNALARTRSTPLVVTTELDNSTVVGRQGSAGPHTPDGSGAGRRDDSVPIVVVPDNPSPSTTSPSVSMARNHSGTSPALTIKVYGEARDQLPALNPHRRSPTPVPSPTTATSPLLGPPASDIDRFALLSPRQSPILSGQDPTDGHHTAESDGTQPQCVSNDPYHDSELSRGDTSTAHNQLRGHVLGLQLPADSDAEDDDERNQPCHYFLRPVLLFDSGLYYAAIVLNILLRTTWTLKISPHLPIETVPLGGFTLEWLEVVLAMDDYNSQRRKRLERVEAMKRRVFEHDSPTPTSVTVDPVRHITSRIPSTNFDTTPNARPILKPRTESDPPARDAPTRDPVARLGRPGSGVPATQPDRPYNLRPRGRSVATNPVTRPNADDAPARPTGETRRPSSPPPPATTNGAHPTTTYHEGPNASTRQPKVFRTRAFHHALQGGLNGTAHTSSPAPRMFRGAAHGAVFGKIQPPVDPMAHPTRQPGDVEGASRAVGPTSVAKPPRPMTYHGGSSNARFGEPHSITPVRLPPTVEPEFEPEQPTSTAIRPNQNPQKALLLSTLMEQATPDSTPQRLADPPATVHCPSNPNNAAALQQTPAPPTADTLRTAAHVVTSATLTRQHIEEKRKKRELLLQKRLLREGKLDTLGHVADKVDMSPCPVETRKRNRSPAPSPSGPAPAPRYRVGVPSGLTPAPAADLAVDQLARRVGAHLHLGAPPHSSSSLRRVVPLPTQQQPQPQPRPTAGTLGPASYRPGIPNGERGGGVGVARRDSAADLRAPDAPKGFGPNPGDHSAFPTDSVYLHQRRHPQAQPDLPCPDFFDEGMSFLDEPSKDFFERSTMLDLLDPLPTRMNPTDYDKQIYYNYVKRTNAQVARKQAPRLIDPPDLSMELHEGTSIDMDQYGYLDFITNLPPGVPTPPEVEEASGAGRPSPTGAEQDRPDLASPSRPSPTLRSPVASPPAQIIPAHLTGMTNHQPSDRAETETAADRARDTTASHTLTVRQRSALNLLSRATARSSTSADPKPSPFGSLGRSGRFDISESRRREMESVKARLSGPLTPLTKVSGTYRLTSQSTTSSSLSATVAAAATDAPRRSASRARLPLPPFECPNGPASQLDGDKVTRLKEENEALLQRCREYEKAIGNMTGSGSRS</sequence>
<dbReference type="PANTHER" id="PTHR10783">
    <property type="entry name" value="XENOTROPIC AND POLYTROPIC RETROVIRUS RECEPTOR 1-RELATED"/>
    <property type="match status" value="1"/>
</dbReference>
<feature type="region of interest" description="Disordered" evidence="5">
    <location>
        <begin position="543"/>
        <end position="624"/>
    </location>
</feature>
<evidence type="ECO:0000256" key="6">
    <source>
        <dbReference type="SAM" id="Phobius"/>
    </source>
</evidence>
<feature type="compositionally biased region" description="Low complexity" evidence="5">
    <location>
        <begin position="1386"/>
        <end position="1397"/>
    </location>
</feature>